<evidence type="ECO:0000256" key="2">
    <source>
        <dbReference type="ARBA" id="ARBA00023004"/>
    </source>
</evidence>
<dbReference type="PANTHER" id="PTHR47435:SF4">
    <property type="entry name" value="KELCH REPEAT PROTEIN (AFU_ORTHOLOGUE AFUA_5G12780)"/>
    <property type="match status" value="1"/>
</dbReference>
<dbReference type="Pfam" id="PF24681">
    <property type="entry name" value="Kelch_KLHDC2_KLHL20_DRC7"/>
    <property type="match status" value="1"/>
</dbReference>
<evidence type="ECO:0000256" key="1">
    <source>
        <dbReference type="ARBA" id="ARBA00022737"/>
    </source>
</evidence>
<evidence type="ECO:0000313" key="4">
    <source>
        <dbReference type="Proteomes" id="UP000054383"/>
    </source>
</evidence>
<dbReference type="Gene3D" id="2.120.10.80">
    <property type="entry name" value="Kelch-type beta propeller"/>
    <property type="match status" value="2"/>
</dbReference>
<keyword evidence="1" id="KW-0677">Repeat</keyword>
<keyword evidence="2" id="KW-0408">Iron</keyword>
<protein>
    <submittedName>
        <fullName evidence="3">Epithiospecifier protein</fullName>
    </submittedName>
</protein>
<proteinExistence type="predicted"/>
<sequence>MAPLSGTWHKLLQSERLQRSSQAMSVIGEKAYLFGGELRPREPVDNELHSFMINSGQSMATQSLSNEDRPSPRVGATSAVLHGKLYLFSGRGGTAMAPIEEKGSLWRFDPDSSAWELIAPADPDQPYPPARSYHCMTSDSTSDTLYVHAGCPESGRLSDLWAFNIVSRTWTEHEHAPDPPRGGTSIAFSNKKLYRMNGFDGNQEQGGSIDVYYPIENRWESISYKPDGQDGPTSRSVSALVAVRVLTKQYLVTLFGEHDPSSLGHQGAGKMLSDVWAFDMDEKAWSEVKIAPGNLPAARGWFSADLVDADKILVHGGLDESNQRLGDVWILSLQS</sequence>
<keyword evidence="4" id="KW-1185">Reference proteome</keyword>
<accession>A0A0U1M871</accession>
<dbReference type="OrthoDB" id="10250130at2759"/>
<dbReference type="EMBL" id="CVMT01000010">
    <property type="protein sequence ID" value="CRG91777.1"/>
    <property type="molecule type" value="Genomic_DNA"/>
</dbReference>
<dbReference type="PANTHER" id="PTHR47435">
    <property type="entry name" value="KELCH REPEAT PROTEIN (AFU_ORTHOLOGUE AFUA_5G12780)"/>
    <property type="match status" value="1"/>
</dbReference>
<dbReference type="STRING" id="28573.A0A0U1M871"/>
<name>A0A0U1M871_TALIS</name>
<dbReference type="OMA" id="PRDNDVH"/>
<organism evidence="3 4">
    <name type="scientific">Talaromyces islandicus</name>
    <name type="common">Penicillium islandicum</name>
    <dbReference type="NCBI Taxonomy" id="28573"/>
    <lineage>
        <taxon>Eukaryota</taxon>
        <taxon>Fungi</taxon>
        <taxon>Dikarya</taxon>
        <taxon>Ascomycota</taxon>
        <taxon>Pezizomycotina</taxon>
        <taxon>Eurotiomycetes</taxon>
        <taxon>Eurotiomycetidae</taxon>
        <taxon>Eurotiales</taxon>
        <taxon>Trichocomaceae</taxon>
        <taxon>Talaromyces</taxon>
        <taxon>Talaromyces sect. Islandici</taxon>
    </lineage>
</organism>
<dbReference type="SUPFAM" id="SSF117281">
    <property type="entry name" value="Kelch motif"/>
    <property type="match status" value="2"/>
</dbReference>
<gene>
    <name evidence="3" type="ORF">PISL3812_08829</name>
</gene>
<reference evidence="3 4" key="1">
    <citation type="submission" date="2015-04" db="EMBL/GenBank/DDBJ databases">
        <authorList>
            <person name="Syromyatnikov M.Y."/>
            <person name="Popov V.N."/>
        </authorList>
    </citation>
    <scope>NUCLEOTIDE SEQUENCE [LARGE SCALE GENOMIC DNA]</scope>
    <source>
        <strain evidence="3">WF-38-12</strain>
    </source>
</reference>
<dbReference type="Proteomes" id="UP000054383">
    <property type="component" value="Unassembled WGS sequence"/>
</dbReference>
<dbReference type="InterPro" id="IPR015915">
    <property type="entry name" value="Kelch-typ_b-propeller"/>
</dbReference>
<dbReference type="GO" id="GO:0019760">
    <property type="term" value="P:glucosinolate metabolic process"/>
    <property type="evidence" value="ECO:0007669"/>
    <property type="project" value="UniProtKB-ARBA"/>
</dbReference>
<dbReference type="AlphaFoldDB" id="A0A0U1M871"/>
<evidence type="ECO:0000313" key="3">
    <source>
        <dbReference type="EMBL" id="CRG91777.1"/>
    </source>
</evidence>